<dbReference type="InterPro" id="IPR013083">
    <property type="entry name" value="Znf_RING/FYVE/PHD"/>
</dbReference>
<feature type="compositionally biased region" description="Basic and acidic residues" evidence="1">
    <location>
        <begin position="14"/>
        <end position="23"/>
    </location>
</feature>
<dbReference type="CDD" id="cd16655">
    <property type="entry name" value="RING-Ubox_WDSUB1-like"/>
    <property type="match status" value="1"/>
</dbReference>
<keyword evidence="2" id="KW-1133">Transmembrane helix</keyword>
<dbReference type="InterPro" id="IPR003613">
    <property type="entry name" value="Ubox_domain"/>
</dbReference>
<dbReference type="AlphaFoldDB" id="A0A9N8HI70"/>
<evidence type="ECO:0000313" key="4">
    <source>
        <dbReference type="EMBL" id="CAB9514886.1"/>
    </source>
</evidence>
<name>A0A9N8HI70_9STRA</name>
<reference evidence="4" key="1">
    <citation type="submission" date="2020-06" db="EMBL/GenBank/DDBJ databases">
        <authorList>
            <consortium name="Plant Systems Biology data submission"/>
        </authorList>
    </citation>
    <scope>NUCLEOTIDE SEQUENCE</scope>
    <source>
        <strain evidence="4">D6</strain>
    </source>
</reference>
<evidence type="ECO:0000256" key="2">
    <source>
        <dbReference type="SAM" id="Phobius"/>
    </source>
</evidence>
<dbReference type="GO" id="GO:0016567">
    <property type="term" value="P:protein ubiquitination"/>
    <property type="evidence" value="ECO:0007669"/>
    <property type="project" value="InterPro"/>
</dbReference>
<organism evidence="4 5">
    <name type="scientific">Seminavis robusta</name>
    <dbReference type="NCBI Taxonomy" id="568900"/>
    <lineage>
        <taxon>Eukaryota</taxon>
        <taxon>Sar</taxon>
        <taxon>Stramenopiles</taxon>
        <taxon>Ochrophyta</taxon>
        <taxon>Bacillariophyta</taxon>
        <taxon>Bacillariophyceae</taxon>
        <taxon>Bacillariophycidae</taxon>
        <taxon>Naviculales</taxon>
        <taxon>Naviculaceae</taxon>
        <taxon>Seminavis</taxon>
    </lineage>
</organism>
<dbReference type="SMART" id="SM00504">
    <property type="entry name" value="Ubox"/>
    <property type="match status" value="1"/>
</dbReference>
<dbReference type="InterPro" id="IPR052085">
    <property type="entry name" value="WD-SAM-U-box"/>
</dbReference>
<dbReference type="PANTHER" id="PTHR46573">
    <property type="entry name" value="WD REPEAT, SAM AND U-BOX DOMAIN-CONTAINING PROTEIN 1"/>
    <property type="match status" value="1"/>
</dbReference>
<dbReference type="Proteomes" id="UP001153069">
    <property type="component" value="Unassembled WGS sequence"/>
</dbReference>
<accession>A0A9N8HI70</accession>
<evidence type="ECO:0000259" key="3">
    <source>
        <dbReference type="SMART" id="SM00504"/>
    </source>
</evidence>
<dbReference type="PANTHER" id="PTHR46573:SF1">
    <property type="entry name" value="WD REPEAT, SAM AND U-BOX DOMAIN-CONTAINING PROTEIN 1"/>
    <property type="match status" value="1"/>
</dbReference>
<gene>
    <name evidence="4" type="ORF">SEMRO_681_G186360.1</name>
</gene>
<protein>
    <submittedName>
        <fullName evidence="4">U-box domain-containing protein</fullName>
    </submittedName>
</protein>
<keyword evidence="2" id="KW-0812">Transmembrane</keyword>
<dbReference type="EMBL" id="CAICTM010000680">
    <property type="protein sequence ID" value="CAB9514886.1"/>
    <property type="molecule type" value="Genomic_DNA"/>
</dbReference>
<dbReference type="OrthoDB" id="156568at2759"/>
<evidence type="ECO:0000256" key="1">
    <source>
        <dbReference type="SAM" id="MobiDB-lite"/>
    </source>
</evidence>
<dbReference type="Pfam" id="PF04564">
    <property type="entry name" value="U-box"/>
    <property type="match status" value="1"/>
</dbReference>
<dbReference type="Gene3D" id="3.30.40.10">
    <property type="entry name" value="Zinc/RING finger domain, C3HC4 (zinc finger)"/>
    <property type="match status" value="2"/>
</dbReference>
<feature type="domain" description="U-box" evidence="3">
    <location>
        <begin position="170"/>
        <end position="232"/>
    </location>
</feature>
<proteinExistence type="predicted"/>
<dbReference type="GO" id="GO:0004842">
    <property type="term" value="F:ubiquitin-protein transferase activity"/>
    <property type="evidence" value="ECO:0007669"/>
    <property type="project" value="InterPro"/>
</dbReference>
<keyword evidence="2" id="KW-0472">Membrane</keyword>
<feature type="region of interest" description="Disordered" evidence="1">
    <location>
        <begin position="1"/>
        <end position="27"/>
    </location>
</feature>
<keyword evidence="5" id="KW-1185">Reference proteome</keyword>
<evidence type="ECO:0000313" key="5">
    <source>
        <dbReference type="Proteomes" id="UP001153069"/>
    </source>
</evidence>
<sequence length="338" mass="37785">MHKEPTFVKQQKRMSMEHRDTKGQEAGTATVEHLTHSDAVDCDDVILEMGLASPYQDASSSASIMISSPDASAASNQDDLVQSIFTRTTTKRHQLLCPLTKQPLQDPVVNPANGVSYERSAIICVEHTGLYPRNRALKDYLQAIQGLQAMDSPSTNASKKARTTKDLFAHFICPITHVLLQDPVIDHEGNTYERGAIMDWIQQHGDSPITRNPLCIEQLCDNTSLFEVIIQETLLLQQQGIGNDELQDFKMAVSMYTPGDTGFTAAPYYTSQVLEDLPVHPNRQQPQELERTRTPPNNANNHARLVQPCCSTWVYVLAFFTGAWLGLYLVAKLLLRDF</sequence>
<comment type="caution">
    <text evidence="4">The sequence shown here is derived from an EMBL/GenBank/DDBJ whole genome shotgun (WGS) entry which is preliminary data.</text>
</comment>
<feature type="transmembrane region" description="Helical" evidence="2">
    <location>
        <begin position="313"/>
        <end position="335"/>
    </location>
</feature>
<dbReference type="SUPFAM" id="SSF57850">
    <property type="entry name" value="RING/U-box"/>
    <property type="match status" value="2"/>
</dbReference>